<evidence type="ECO:0000256" key="3">
    <source>
        <dbReference type="ARBA" id="ARBA00022989"/>
    </source>
</evidence>
<accession>A0ABV3JDB1</accession>
<dbReference type="RefSeq" id="WP_364021131.1">
    <property type="nucleotide sequence ID" value="NZ_JBFATD010000004.1"/>
</dbReference>
<comment type="subcellular location">
    <subcellularLocation>
        <location evidence="1">Membrane</location>
        <topology evidence="1">Multi-pass membrane protein</topology>
    </subcellularLocation>
</comment>
<keyword evidence="6" id="KW-0645">Protease</keyword>
<evidence type="ECO:0000256" key="4">
    <source>
        <dbReference type="ARBA" id="ARBA00023136"/>
    </source>
</evidence>
<dbReference type="InterPro" id="IPR043504">
    <property type="entry name" value="Peptidase_S1_PA_chymotrypsin"/>
</dbReference>
<dbReference type="NCBIfam" id="NF033740">
    <property type="entry name" value="MarP_fam_protase"/>
    <property type="match status" value="1"/>
</dbReference>
<evidence type="ECO:0000256" key="5">
    <source>
        <dbReference type="SAM" id="Phobius"/>
    </source>
</evidence>
<keyword evidence="7" id="KW-1185">Reference proteome</keyword>
<dbReference type="GO" id="GO:0008233">
    <property type="term" value="F:peptidase activity"/>
    <property type="evidence" value="ECO:0007669"/>
    <property type="project" value="UniProtKB-KW"/>
</dbReference>
<evidence type="ECO:0000256" key="1">
    <source>
        <dbReference type="ARBA" id="ARBA00004141"/>
    </source>
</evidence>
<evidence type="ECO:0000313" key="7">
    <source>
        <dbReference type="Proteomes" id="UP001552527"/>
    </source>
</evidence>
<sequence length="394" mass="40547">MDLLDILLMLVVLAYAASGYRRGLVAGCVSLAGFVGGAVVGVWILPWVMDLVTPGTTRATVTAVFTVLLPAVVGHELAGRLGLRLRRELDRGPLWVADGVGGAAANAVAVLIVAWVAASVLGASSSPLVTSAIRDSRLLGAVQDAMPDTTPAWFSRATSALTEAGFPQVFNPFENESTADVAAPTGDNVTAAATRAAQRGTVKVEGVAGTQGREGSGFVYAREHVMTNAHVVAGIDEPTVRVGGVGQAYEARVVLFDAQTDVAVLYVPDLTAPVLAFDDDAERGAAAVVAGYPQDGDLNLQAATVAARVQALGQNIYNDAPVTREIYSIRSTVRPGNSGGPLLTTDGRVYGVVFARSTSDAETGYVLTADEVADEAAQAATATTPVDTGQPVIS</sequence>
<evidence type="ECO:0000313" key="6">
    <source>
        <dbReference type="EMBL" id="MEV5246139.1"/>
    </source>
</evidence>
<dbReference type="Proteomes" id="UP001552527">
    <property type="component" value="Unassembled WGS sequence"/>
</dbReference>
<proteinExistence type="predicted"/>
<keyword evidence="2 5" id="KW-0812">Transmembrane</keyword>
<dbReference type="InterPro" id="IPR009003">
    <property type="entry name" value="Peptidase_S1_PA"/>
</dbReference>
<keyword evidence="6" id="KW-0378">Hydrolase</keyword>
<dbReference type="SUPFAM" id="SSF50494">
    <property type="entry name" value="Trypsin-like serine proteases"/>
    <property type="match status" value="1"/>
</dbReference>
<dbReference type="InterPro" id="IPR003825">
    <property type="entry name" value="Colicin-V_CvpA"/>
</dbReference>
<keyword evidence="3 5" id="KW-1133">Transmembrane helix</keyword>
<comment type="caution">
    <text evidence="6">The sequence shown here is derived from an EMBL/GenBank/DDBJ whole genome shotgun (WGS) entry which is preliminary data.</text>
</comment>
<keyword evidence="4 5" id="KW-0472">Membrane</keyword>
<dbReference type="Pfam" id="PF02674">
    <property type="entry name" value="Colicin_V"/>
    <property type="match status" value="1"/>
</dbReference>
<organism evidence="6 7">
    <name type="scientific">Streptomyces werraensis</name>
    <dbReference type="NCBI Taxonomy" id="68284"/>
    <lineage>
        <taxon>Bacteria</taxon>
        <taxon>Bacillati</taxon>
        <taxon>Actinomycetota</taxon>
        <taxon>Actinomycetes</taxon>
        <taxon>Kitasatosporales</taxon>
        <taxon>Streptomycetaceae</taxon>
        <taxon>Streptomyces</taxon>
    </lineage>
</organism>
<reference evidence="6 7" key="1">
    <citation type="submission" date="2024-06" db="EMBL/GenBank/DDBJ databases">
        <title>The Natural Products Discovery Center: Release of the First 8490 Sequenced Strains for Exploring Actinobacteria Biosynthetic Diversity.</title>
        <authorList>
            <person name="Kalkreuter E."/>
            <person name="Kautsar S.A."/>
            <person name="Yang D."/>
            <person name="Bader C.D."/>
            <person name="Teijaro C.N."/>
            <person name="Fluegel L."/>
            <person name="Davis C.M."/>
            <person name="Simpson J.R."/>
            <person name="Lauterbach L."/>
            <person name="Steele A.D."/>
            <person name="Gui C."/>
            <person name="Meng S."/>
            <person name="Li G."/>
            <person name="Viehrig K."/>
            <person name="Ye F."/>
            <person name="Su P."/>
            <person name="Kiefer A.F."/>
            <person name="Nichols A."/>
            <person name="Cepeda A.J."/>
            <person name="Yan W."/>
            <person name="Fan B."/>
            <person name="Jiang Y."/>
            <person name="Adhikari A."/>
            <person name="Zheng C.-J."/>
            <person name="Schuster L."/>
            <person name="Cowan T.M."/>
            <person name="Smanski M.J."/>
            <person name="Chevrette M.G."/>
            <person name="De Carvalho L.P.S."/>
            <person name="Shen B."/>
        </authorList>
    </citation>
    <scope>NUCLEOTIDE SEQUENCE [LARGE SCALE GENOMIC DNA]</scope>
    <source>
        <strain evidence="6 7">NPDC052768</strain>
    </source>
</reference>
<feature type="transmembrane region" description="Helical" evidence="5">
    <location>
        <begin position="95"/>
        <end position="118"/>
    </location>
</feature>
<dbReference type="PRINTS" id="PR00834">
    <property type="entry name" value="PROTEASES2C"/>
</dbReference>
<dbReference type="GO" id="GO:0006508">
    <property type="term" value="P:proteolysis"/>
    <property type="evidence" value="ECO:0007669"/>
    <property type="project" value="UniProtKB-KW"/>
</dbReference>
<dbReference type="PANTHER" id="PTHR43019:SF23">
    <property type="entry name" value="PROTEASE DO-LIKE 5, CHLOROPLASTIC"/>
    <property type="match status" value="1"/>
</dbReference>
<dbReference type="InterPro" id="IPR001940">
    <property type="entry name" value="Peptidase_S1C"/>
</dbReference>
<gene>
    <name evidence="6" type="ORF">AB0K95_12805</name>
</gene>
<protein>
    <submittedName>
        <fullName evidence="6">MarP family serine protease</fullName>
        <ecNumber evidence="6">3.4.21.-</ecNumber>
    </submittedName>
</protein>
<dbReference type="InterPro" id="IPR047680">
    <property type="entry name" value="MarP-like"/>
</dbReference>
<dbReference type="Gene3D" id="2.40.10.10">
    <property type="entry name" value="Trypsin-like serine proteases"/>
    <property type="match status" value="2"/>
</dbReference>
<dbReference type="EMBL" id="JBFATE010000004">
    <property type="protein sequence ID" value="MEV5246139.1"/>
    <property type="molecule type" value="Genomic_DNA"/>
</dbReference>
<evidence type="ECO:0000256" key="2">
    <source>
        <dbReference type="ARBA" id="ARBA00022692"/>
    </source>
</evidence>
<dbReference type="EC" id="3.4.21.-" evidence="6"/>
<feature type="transmembrane region" description="Helical" evidence="5">
    <location>
        <begin position="61"/>
        <end position="83"/>
    </location>
</feature>
<name>A0ABV3JDB1_9ACTN</name>
<dbReference type="Pfam" id="PF13365">
    <property type="entry name" value="Trypsin_2"/>
    <property type="match status" value="1"/>
</dbReference>
<feature type="transmembrane region" description="Helical" evidence="5">
    <location>
        <begin position="31"/>
        <end position="49"/>
    </location>
</feature>
<dbReference type="PANTHER" id="PTHR43019">
    <property type="entry name" value="SERINE ENDOPROTEASE DEGS"/>
    <property type="match status" value="1"/>
</dbReference>